<evidence type="ECO:0000256" key="2">
    <source>
        <dbReference type="ARBA" id="ARBA00022475"/>
    </source>
</evidence>
<evidence type="ECO:0000256" key="5">
    <source>
        <dbReference type="ARBA" id="ARBA00023136"/>
    </source>
</evidence>
<name>A0A9E7ZJR4_9HYPH</name>
<evidence type="ECO:0000256" key="6">
    <source>
        <dbReference type="SAM" id="MobiDB-lite"/>
    </source>
</evidence>
<comment type="subcellular location">
    <subcellularLocation>
        <location evidence="1">Cell membrane</location>
        <topology evidence="1">Multi-pass membrane protein</topology>
    </subcellularLocation>
</comment>
<evidence type="ECO:0000313" key="9">
    <source>
        <dbReference type="EMBL" id="UZF87105.1"/>
    </source>
</evidence>
<keyword evidence="4 7" id="KW-1133">Transmembrane helix</keyword>
<evidence type="ECO:0000256" key="3">
    <source>
        <dbReference type="ARBA" id="ARBA00022692"/>
    </source>
</evidence>
<proteinExistence type="predicted"/>
<organism evidence="9">
    <name type="scientific">Bosea sp. NBC_00436</name>
    <dbReference type="NCBI Taxonomy" id="2969620"/>
    <lineage>
        <taxon>Bacteria</taxon>
        <taxon>Pseudomonadati</taxon>
        <taxon>Pseudomonadota</taxon>
        <taxon>Alphaproteobacteria</taxon>
        <taxon>Hyphomicrobiales</taxon>
        <taxon>Boseaceae</taxon>
        <taxon>Bosea</taxon>
    </lineage>
</organism>
<evidence type="ECO:0000256" key="4">
    <source>
        <dbReference type="ARBA" id="ARBA00022989"/>
    </source>
</evidence>
<dbReference type="PANTHER" id="PTHR43738:SF2">
    <property type="entry name" value="ABC TRANSPORTER PERMEASE"/>
    <property type="match status" value="1"/>
</dbReference>
<evidence type="ECO:0000256" key="1">
    <source>
        <dbReference type="ARBA" id="ARBA00004651"/>
    </source>
</evidence>
<feature type="transmembrane region" description="Helical" evidence="7">
    <location>
        <begin position="349"/>
        <end position="381"/>
    </location>
</feature>
<evidence type="ECO:0000256" key="7">
    <source>
        <dbReference type="SAM" id="Phobius"/>
    </source>
</evidence>
<sequence>MNPLPMLLADLRALRWTAPAIVLLVAIAIASGITIGAQERALRQGSARAADDFDLIVGAPGSQTQLVMSAVYLQPDALPLLDGRILQALAQDERVAAFAPLGFGDVSRGYPVIGTTAGFAGRWGRVAASEGRLFAAEGEAVIGADVNYRLGDMIAPSHGTAGNQGRHGEDSEEEHAHRHEGHGYTVVGRLPKLGSPWDRAILVPIESVWEIHGLGNGHASETATNDAPFWYAGASKAGTPPESAERIGPPFDGKRVPGVPAIVIKPKSVAGAYALRSQHRQGGTMAFFPAEVLVSLYGALGDIRSVLVVASAANTVLILLSVVLLLIAVNGLRRRRYATLRALGAPRSYVLLVTWLGAALLIATGCVAGLALGLAATHAVSGLVAARTGLSLSPSVGVGELSQAALLCLVGSVLAALPALASYRAPVLSGLRAD</sequence>
<feature type="region of interest" description="Disordered" evidence="6">
    <location>
        <begin position="157"/>
        <end position="182"/>
    </location>
</feature>
<feature type="compositionally biased region" description="Basic and acidic residues" evidence="6">
    <location>
        <begin position="166"/>
        <end position="177"/>
    </location>
</feature>
<reference evidence="9" key="1">
    <citation type="submission" date="2022-08" db="EMBL/GenBank/DDBJ databases">
        <title>Complete Genome Sequences of 2 Bosea sp. soil isolates.</title>
        <authorList>
            <person name="Alvarez Arevalo M."/>
            <person name="Sterndorff E.B."/>
            <person name="Faurdal D."/>
            <person name="Joergensen T.S."/>
            <person name="Weber T."/>
        </authorList>
    </citation>
    <scope>NUCLEOTIDE SEQUENCE</scope>
    <source>
        <strain evidence="9">NBC_00436</strain>
    </source>
</reference>
<feature type="domain" description="ABC3 transporter permease C-terminal" evidence="8">
    <location>
        <begin position="315"/>
        <end position="419"/>
    </location>
</feature>
<gene>
    <name evidence="9" type="ORF">NWE54_25710</name>
</gene>
<dbReference type="GO" id="GO:0005886">
    <property type="term" value="C:plasma membrane"/>
    <property type="evidence" value="ECO:0007669"/>
    <property type="project" value="UniProtKB-SubCell"/>
</dbReference>
<feature type="transmembrane region" description="Helical" evidence="7">
    <location>
        <begin position="282"/>
        <end position="300"/>
    </location>
</feature>
<keyword evidence="3 7" id="KW-0812">Transmembrane</keyword>
<protein>
    <submittedName>
        <fullName evidence="9">ABC transporter permease</fullName>
    </submittedName>
</protein>
<feature type="transmembrane region" description="Helical" evidence="7">
    <location>
        <begin position="401"/>
        <end position="423"/>
    </location>
</feature>
<feature type="transmembrane region" description="Helical" evidence="7">
    <location>
        <begin position="16"/>
        <end position="37"/>
    </location>
</feature>
<keyword evidence="5 7" id="KW-0472">Membrane</keyword>
<evidence type="ECO:0000259" key="8">
    <source>
        <dbReference type="Pfam" id="PF02687"/>
    </source>
</evidence>
<dbReference type="Pfam" id="PF02687">
    <property type="entry name" value="FtsX"/>
    <property type="match status" value="1"/>
</dbReference>
<dbReference type="AlphaFoldDB" id="A0A9E7ZJR4"/>
<dbReference type="PANTHER" id="PTHR43738">
    <property type="entry name" value="ABC TRANSPORTER, MEMBRANE PROTEIN"/>
    <property type="match status" value="1"/>
</dbReference>
<keyword evidence="2" id="KW-1003">Cell membrane</keyword>
<dbReference type="EMBL" id="CP102774">
    <property type="protein sequence ID" value="UZF87105.1"/>
    <property type="molecule type" value="Genomic_DNA"/>
</dbReference>
<accession>A0A9E7ZJR4</accession>
<feature type="transmembrane region" description="Helical" evidence="7">
    <location>
        <begin position="306"/>
        <end position="329"/>
    </location>
</feature>
<dbReference type="InterPro" id="IPR051125">
    <property type="entry name" value="ABC-4/HrtB_transporter"/>
</dbReference>
<dbReference type="InterPro" id="IPR003838">
    <property type="entry name" value="ABC3_permease_C"/>
</dbReference>